<accession>A0AAN6P4F7</accession>
<evidence type="ECO:0000313" key="1">
    <source>
        <dbReference type="EMBL" id="KAK3955418.1"/>
    </source>
</evidence>
<proteinExistence type="predicted"/>
<comment type="caution">
    <text evidence="1">The sequence shown here is derived from an EMBL/GenBank/DDBJ whole genome shotgun (WGS) entry which is preliminary data.</text>
</comment>
<dbReference type="AlphaFoldDB" id="A0AAN6P4F7"/>
<reference evidence="1" key="2">
    <citation type="submission" date="2023-06" db="EMBL/GenBank/DDBJ databases">
        <authorList>
            <consortium name="Lawrence Berkeley National Laboratory"/>
            <person name="Mondo S.J."/>
            <person name="Hensen N."/>
            <person name="Bonometti L."/>
            <person name="Westerberg I."/>
            <person name="Brannstrom I.O."/>
            <person name="Guillou S."/>
            <person name="Cros-Aarteil S."/>
            <person name="Calhoun S."/>
            <person name="Haridas S."/>
            <person name="Kuo A."/>
            <person name="Pangilinan J."/>
            <person name="Riley R."/>
            <person name="Labutti K."/>
            <person name="Andreopoulos B."/>
            <person name="Lipzen A."/>
            <person name="Chen C."/>
            <person name="Yanf M."/>
            <person name="Daum C."/>
            <person name="Ng V."/>
            <person name="Clum A."/>
            <person name="Steindorff A."/>
            <person name="Ohm R."/>
            <person name="Martin F."/>
            <person name="Silar P."/>
            <person name="Natvig D."/>
            <person name="Lalanne C."/>
            <person name="Gautier V."/>
            <person name="Ament-Velasquez S.L."/>
            <person name="Kruys A."/>
            <person name="Hutchinson M.I."/>
            <person name="Powell A.J."/>
            <person name="Barry K."/>
            <person name="Miller A.N."/>
            <person name="Grigoriev I.V."/>
            <person name="Debuchy R."/>
            <person name="Gladieux P."/>
            <person name="Thoren M.H."/>
            <person name="Johannesson H."/>
        </authorList>
    </citation>
    <scope>NUCLEOTIDE SEQUENCE</scope>
    <source>
        <strain evidence="1">CBS 626.80</strain>
    </source>
</reference>
<evidence type="ECO:0000313" key="2">
    <source>
        <dbReference type="Proteomes" id="UP001303222"/>
    </source>
</evidence>
<feature type="non-terminal residue" evidence="1">
    <location>
        <position position="1"/>
    </location>
</feature>
<dbReference type="Proteomes" id="UP001303222">
    <property type="component" value="Unassembled WGS sequence"/>
</dbReference>
<name>A0AAN6P4F7_9PEZI</name>
<gene>
    <name evidence="1" type="ORF">QBC32DRAFT_205350</name>
</gene>
<protein>
    <submittedName>
        <fullName evidence="1">Uncharacterized protein</fullName>
    </submittedName>
</protein>
<keyword evidence="2" id="KW-1185">Reference proteome</keyword>
<sequence>LPAKIKLMVYRYAWTVDATPDKYKESYDQDGKRYTHHLRDEYLKDELKAIHTLGFTCKEIRNHVYQEYFTKSQFHIQCWAEPWRKRRGPEIRNHILTMKVAQKSVLLRNYLQHVQVRFGPIFDEEMLNAELESIEWLATLKQLKSLTIKIAPFPYQNGIDPLLYKPPRLQHFHHYSKRREALMSLPRLQKLLFYVEDLRYLDCAMETPWVQDFMKALYKEIGPAPNVCGSSFFPSINIGSPWFSMRTLTSKI</sequence>
<dbReference type="EMBL" id="MU859076">
    <property type="protein sequence ID" value="KAK3955418.1"/>
    <property type="molecule type" value="Genomic_DNA"/>
</dbReference>
<organism evidence="1 2">
    <name type="scientific">Pseudoneurospora amorphoporcata</name>
    <dbReference type="NCBI Taxonomy" id="241081"/>
    <lineage>
        <taxon>Eukaryota</taxon>
        <taxon>Fungi</taxon>
        <taxon>Dikarya</taxon>
        <taxon>Ascomycota</taxon>
        <taxon>Pezizomycotina</taxon>
        <taxon>Sordariomycetes</taxon>
        <taxon>Sordariomycetidae</taxon>
        <taxon>Sordariales</taxon>
        <taxon>Sordariaceae</taxon>
        <taxon>Pseudoneurospora</taxon>
    </lineage>
</organism>
<reference evidence="1" key="1">
    <citation type="journal article" date="2023" name="Mol. Phylogenet. Evol.">
        <title>Genome-scale phylogeny and comparative genomics of the fungal order Sordariales.</title>
        <authorList>
            <person name="Hensen N."/>
            <person name="Bonometti L."/>
            <person name="Westerberg I."/>
            <person name="Brannstrom I.O."/>
            <person name="Guillou S."/>
            <person name="Cros-Aarteil S."/>
            <person name="Calhoun S."/>
            <person name="Haridas S."/>
            <person name="Kuo A."/>
            <person name="Mondo S."/>
            <person name="Pangilinan J."/>
            <person name="Riley R."/>
            <person name="LaButti K."/>
            <person name="Andreopoulos B."/>
            <person name="Lipzen A."/>
            <person name="Chen C."/>
            <person name="Yan M."/>
            <person name="Daum C."/>
            <person name="Ng V."/>
            <person name="Clum A."/>
            <person name="Steindorff A."/>
            <person name="Ohm R.A."/>
            <person name="Martin F."/>
            <person name="Silar P."/>
            <person name="Natvig D.O."/>
            <person name="Lalanne C."/>
            <person name="Gautier V."/>
            <person name="Ament-Velasquez S.L."/>
            <person name="Kruys A."/>
            <person name="Hutchinson M.I."/>
            <person name="Powell A.J."/>
            <person name="Barry K."/>
            <person name="Miller A.N."/>
            <person name="Grigoriev I.V."/>
            <person name="Debuchy R."/>
            <person name="Gladieux P."/>
            <person name="Hiltunen Thoren M."/>
            <person name="Johannesson H."/>
        </authorList>
    </citation>
    <scope>NUCLEOTIDE SEQUENCE</scope>
    <source>
        <strain evidence="1">CBS 626.80</strain>
    </source>
</reference>